<sequence>MRLGIRSIIVFGVTQGVERALRYCLRVYVRSMFKIVSPSRLIKTSFCFSDLSMRYSGLNIASMPELDDERAIHFGWRWYFLAARRIYLLKIWRSLSERVPTGKTVRLHPWPIGSGLERERMRVRCSVLDCSLLETYSSPE</sequence>
<dbReference type="RefSeq" id="XP_047607484.1">
    <property type="nucleotide sequence ID" value="XM_047751585.1"/>
</dbReference>
<gene>
    <name evidence="1" type="ORF">TERG_12655</name>
</gene>
<dbReference type="VEuPathDB" id="FungiDB:TERG_12655"/>
<proteinExistence type="predicted"/>
<dbReference type="AlphaFoldDB" id="A0A080WPY4"/>
<keyword evidence="2" id="KW-1185">Reference proteome</keyword>
<dbReference type="HOGENOM" id="CLU_1836555_0_0_1"/>
<name>A0A080WPY4_TRIRC</name>
<organism evidence="1 2">
    <name type="scientific">Trichophyton rubrum (strain ATCC MYA-4607 / CBS 118892)</name>
    <name type="common">Athlete's foot fungus</name>
    <dbReference type="NCBI Taxonomy" id="559305"/>
    <lineage>
        <taxon>Eukaryota</taxon>
        <taxon>Fungi</taxon>
        <taxon>Dikarya</taxon>
        <taxon>Ascomycota</taxon>
        <taxon>Pezizomycotina</taxon>
        <taxon>Eurotiomycetes</taxon>
        <taxon>Eurotiomycetidae</taxon>
        <taxon>Onygenales</taxon>
        <taxon>Arthrodermataceae</taxon>
        <taxon>Trichophyton</taxon>
    </lineage>
</organism>
<dbReference type="Proteomes" id="UP000008864">
    <property type="component" value="Unassembled WGS sequence"/>
</dbReference>
<reference evidence="2" key="1">
    <citation type="journal article" date="2012" name="MBio">
        <title>Comparative genome analysis of Trichophyton rubrum and related dermatophytes reveals candidate genes involved in infection.</title>
        <authorList>
            <person name="Martinez D.A."/>
            <person name="Oliver B.G."/>
            <person name="Graeser Y."/>
            <person name="Goldberg J.M."/>
            <person name="Li W."/>
            <person name="Martinez-Rossi N.M."/>
            <person name="Monod M."/>
            <person name="Shelest E."/>
            <person name="Barton R.C."/>
            <person name="Birch E."/>
            <person name="Brakhage A.A."/>
            <person name="Chen Z."/>
            <person name="Gurr S.J."/>
            <person name="Heiman D."/>
            <person name="Heitman J."/>
            <person name="Kosti I."/>
            <person name="Rossi A."/>
            <person name="Saif S."/>
            <person name="Samalova M."/>
            <person name="Saunders C.W."/>
            <person name="Shea T."/>
            <person name="Summerbell R.C."/>
            <person name="Xu J."/>
            <person name="Young S."/>
            <person name="Zeng Q."/>
            <person name="Birren B.W."/>
            <person name="Cuomo C.A."/>
            <person name="White T.C."/>
        </authorList>
    </citation>
    <scope>NUCLEOTIDE SEQUENCE [LARGE SCALE GENOMIC DNA]</scope>
    <source>
        <strain evidence="2">ATCC MYA-4607 / CBS 118892</strain>
    </source>
</reference>
<accession>A0A080WPY4</accession>
<dbReference type="InParanoid" id="A0A080WPY4"/>
<evidence type="ECO:0000313" key="1">
    <source>
        <dbReference type="EMBL" id="KFL62972.1"/>
    </source>
</evidence>
<dbReference type="EMBL" id="GG700659">
    <property type="protein sequence ID" value="KFL62972.1"/>
    <property type="molecule type" value="Genomic_DNA"/>
</dbReference>
<dbReference type="GeneID" id="71777794"/>
<evidence type="ECO:0000313" key="2">
    <source>
        <dbReference type="Proteomes" id="UP000008864"/>
    </source>
</evidence>
<protein>
    <submittedName>
        <fullName evidence="1">Uncharacterized protein</fullName>
    </submittedName>
</protein>